<dbReference type="GO" id="GO:0004869">
    <property type="term" value="F:cysteine-type endopeptidase inhibitor activity"/>
    <property type="evidence" value="ECO:0007669"/>
    <property type="project" value="UniProtKB-KW"/>
</dbReference>
<keyword evidence="5" id="KW-1185">Reference proteome</keyword>
<keyword evidence="2" id="KW-0646">Protease inhibitor</keyword>
<sequence>MVTRRCRVQGTELDDLPTILVILYLAFVETCVGETMVGGLQVANIGDGKLKEMANIGVDFLNKKLDETQLLKLVRIEEAHTQVAQGKVYHLKLNVARTNCTKDMEKEERSNCEATEENAQKLCSVKVWEWRQKLKVTKGDCSNDTVEQVSQTTAQLTETTSNLLTTVQTDTVEVDPLENVTHSTNRSIV</sequence>
<dbReference type="STRING" id="70415.A0A5S6Q157"/>
<evidence type="ECO:0000256" key="3">
    <source>
        <dbReference type="ARBA" id="ARBA00022704"/>
    </source>
</evidence>
<feature type="domain" description="Cystatin" evidence="4">
    <location>
        <begin position="35"/>
        <end position="142"/>
    </location>
</feature>
<reference evidence="6" key="1">
    <citation type="submission" date="2019-12" db="UniProtKB">
        <authorList>
            <consortium name="WormBaseParasite"/>
        </authorList>
    </citation>
    <scope>IDENTIFICATION</scope>
</reference>
<dbReference type="CDD" id="cd00042">
    <property type="entry name" value="CY"/>
    <property type="match status" value="1"/>
</dbReference>
<proteinExistence type="inferred from homology"/>
<dbReference type="AlphaFoldDB" id="A0A5S6Q157"/>
<dbReference type="PROSITE" id="PS00287">
    <property type="entry name" value="CYSTATIN"/>
    <property type="match status" value="1"/>
</dbReference>
<protein>
    <submittedName>
        <fullName evidence="6">Cystatin domain-containing protein</fullName>
    </submittedName>
</protein>
<dbReference type="InterPro" id="IPR046350">
    <property type="entry name" value="Cystatin_sf"/>
</dbReference>
<dbReference type="InterPro" id="IPR000010">
    <property type="entry name" value="Cystatin_dom"/>
</dbReference>
<dbReference type="PANTHER" id="PTHR46186:SF2">
    <property type="entry name" value="CYSTATIN"/>
    <property type="match status" value="1"/>
</dbReference>
<dbReference type="PANTHER" id="PTHR46186">
    <property type="entry name" value="CYSTATIN"/>
    <property type="match status" value="1"/>
</dbReference>
<accession>A0A5S6Q157</accession>
<dbReference type="InterPro" id="IPR018073">
    <property type="entry name" value="Prot_inh_cystat_CS"/>
</dbReference>
<dbReference type="Pfam" id="PF00031">
    <property type="entry name" value="Cystatin"/>
    <property type="match status" value="1"/>
</dbReference>
<name>A0A5S6Q157_TRIMR</name>
<evidence type="ECO:0000256" key="1">
    <source>
        <dbReference type="ARBA" id="ARBA00009403"/>
    </source>
</evidence>
<dbReference type="WBParaSite" id="TMUE_0000000953.1">
    <property type="protein sequence ID" value="TMUE_0000000953.1"/>
    <property type="gene ID" value="WBGene00296873"/>
</dbReference>
<dbReference type="GO" id="GO:0005737">
    <property type="term" value="C:cytoplasm"/>
    <property type="evidence" value="ECO:0007669"/>
    <property type="project" value="TreeGrafter"/>
</dbReference>
<dbReference type="SUPFAM" id="SSF54403">
    <property type="entry name" value="Cystatin/monellin"/>
    <property type="match status" value="1"/>
</dbReference>
<evidence type="ECO:0000313" key="6">
    <source>
        <dbReference type="WBParaSite" id="TMUE_0000000953.1"/>
    </source>
</evidence>
<dbReference type="Gene3D" id="3.10.450.10">
    <property type="match status" value="1"/>
</dbReference>
<dbReference type="GO" id="GO:0005615">
    <property type="term" value="C:extracellular space"/>
    <property type="evidence" value="ECO:0007669"/>
    <property type="project" value="TreeGrafter"/>
</dbReference>
<dbReference type="GO" id="GO:0031982">
    <property type="term" value="C:vesicle"/>
    <property type="evidence" value="ECO:0007669"/>
    <property type="project" value="TreeGrafter"/>
</dbReference>
<evidence type="ECO:0000313" key="5">
    <source>
        <dbReference type="Proteomes" id="UP000046395"/>
    </source>
</evidence>
<organism evidence="5 6">
    <name type="scientific">Trichuris muris</name>
    <name type="common">Mouse whipworm</name>
    <dbReference type="NCBI Taxonomy" id="70415"/>
    <lineage>
        <taxon>Eukaryota</taxon>
        <taxon>Metazoa</taxon>
        <taxon>Ecdysozoa</taxon>
        <taxon>Nematoda</taxon>
        <taxon>Enoplea</taxon>
        <taxon>Dorylaimia</taxon>
        <taxon>Trichinellida</taxon>
        <taxon>Trichuridae</taxon>
        <taxon>Trichuris</taxon>
    </lineage>
</organism>
<keyword evidence="3" id="KW-0789">Thiol protease inhibitor</keyword>
<evidence type="ECO:0000256" key="2">
    <source>
        <dbReference type="ARBA" id="ARBA00022690"/>
    </source>
</evidence>
<comment type="similarity">
    <text evidence="1">Belongs to the cystatin family.</text>
</comment>
<evidence type="ECO:0000259" key="4">
    <source>
        <dbReference type="SMART" id="SM00043"/>
    </source>
</evidence>
<dbReference type="SMART" id="SM00043">
    <property type="entry name" value="CY"/>
    <property type="match status" value="1"/>
</dbReference>
<dbReference type="Proteomes" id="UP000046395">
    <property type="component" value="Unassembled WGS sequence"/>
</dbReference>